<reference evidence="3" key="1">
    <citation type="journal article" date="2019" name="Int. J. Syst. Evol. Microbiol.">
        <title>The Global Catalogue of Microorganisms (GCM) 10K type strain sequencing project: providing services to taxonomists for standard genome sequencing and annotation.</title>
        <authorList>
            <consortium name="The Broad Institute Genomics Platform"/>
            <consortium name="The Broad Institute Genome Sequencing Center for Infectious Disease"/>
            <person name="Wu L."/>
            <person name="Ma J."/>
        </authorList>
    </citation>
    <scope>NUCLEOTIDE SEQUENCE [LARGE SCALE GENOMIC DNA]</scope>
    <source>
        <strain evidence="3">CGMCC 4.1621</strain>
    </source>
</reference>
<feature type="transmembrane region" description="Helical" evidence="1">
    <location>
        <begin position="31"/>
        <end position="50"/>
    </location>
</feature>
<accession>A0ABW2EMD6</accession>
<name>A0ABW2EMD6_9BACI</name>
<dbReference type="EMBL" id="JBHSZV010000031">
    <property type="protein sequence ID" value="MFC7062631.1"/>
    <property type="molecule type" value="Genomic_DNA"/>
</dbReference>
<keyword evidence="1" id="KW-0812">Transmembrane</keyword>
<feature type="transmembrane region" description="Helical" evidence="1">
    <location>
        <begin position="98"/>
        <end position="117"/>
    </location>
</feature>
<evidence type="ECO:0000256" key="1">
    <source>
        <dbReference type="SAM" id="Phobius"/>
    </source>
</evidence>
<feature type="transmembrane region" description="Helical" evidence="1">
    <location>
        <begin position="129"/>
        <end position="147"/>
    </location>
</feature>
<dbReference type="InterPro" id="IPR048147">
    <property type="entry name" value="CBO0543-like"/>
</dbReference>
<evidence type="ECO:0000313" key="2">
    <source>
        <dbReference type="EMBL" id="MFC7062631.1"/>
    </source>
</evidence>
<dbReference type="RefSeq" id="WP_204707080.1">
    <property type="nucleotide sequence ID" value="NZ_JBHSZV010000031.1"/>
</dbReference>
<proteinExistence type="predicted"/>
<keyword evidence="1" id="KW-1133">Transmembrane helix</keyword>
<dbReference type="Proteomes" id="UP001596410">
    <property type="component" value="Unassembled WGS sequence"/>
</dbReference>
<protein>
    <submittedName>
        <fullName evidence="2">CBO0543 family protein</fullName>
    </submittedName>
</protein>
<keyword evidence="3" id="KW-1185">Reference proteome</keyword>
<evidence type="ECO:0000313" key="3">
    <source>
        <dbReference type="Proteomes" id="UP001596410"/>
    </source>
</evidence>
<keyword evidence="1" id="KW-0472">Membrane</keyword>
<gene>
    <name evidence="2" type="ORF">ACFQIC_12265</name>
</gene>
<dbReference type="NCBIfam" id="NF041644">
    <property type="entry name" value="CBO0543_fam"/>
    <property type="match status" value="1"/>
</dbReference>
<feature type="transmembrane region" description="Helical" evidence="1">
    <location>
        <begin position="6"/>
        <end position="24"/>
    </location>
</feature>
<comment type="caution">
    <text evidence="2">The sequence shown here is derived from an EMBL/GenBank/DDBJ whole genome shotgun (WGS) entry which is preliminary data.</text>
</comment>
<sequence>MSIEQIILIMVWIVTFSALLIFIPTDKILHALVAFHIKQCITWLLGIIVVDMRLIKYPVRLFDYVTKASFTFEFFAYPAICAIFNVHYPEKKNKIAKFGYYALYTSVITVIEVILEINTNVIEYIHWSWYWTWITLFVTFFLARSYYKWFFKRIYSNTGHAE</sequence>
<organism evidence="2 3">
    <name type="scientific">Halobacillus seohaensis</name>
    <dbReference type="NCBI Taxonomy" id="447421"/>
    <lineage>
        <taxon>Bacteria</taxon>
        <taxon>Bacillati</taxon>
        <taxon>Bacillota</taxon>
        <taxon>Bacilli</taxon>
        <taxon>Bacillales</taxon>
        <taxon>Bacillaceae</taxon>
        <taxon>Halobacillus</taxon>
    </lineage>
</organism>